<feature type="compositionally biased region" description="Basic and acidic residues" evidence="1">
    <location>
        <begin position="1"/>
        <end position="12"/>
    </location>
</feature>
<dbReference type="AlphaFoldDB" id="A0AAJ1VPN6"/>
<comment type="caution">
    <text evidence="2">The sequence shown here is derived from an EMBL/GenBank/DDBJ whole genome shotgun (WGS) entry which is preliminary data.</text>
</comment>
<proteinExistence type="predicted"/>
<feature type="region of interest" description="Disordered" evidence="1">
    <location>
        <begin position="1"/>
        <end position="29"/>
    </location>
</feature>
<reference evidence="2" key="1">
    <citation type="submission" date="2023-06" db="EMBL/GenBank/DDBJ databases">
        <title>Two Chryseobacterium gambrini strains from China.</title>
        <authorList>
            <person name="Zeng J."/>
            <person name="Wu Y."/>
        </authorList>
    </citation>
    <scope>NUCLEOTIDE SEQUENCE</scope>
    <source>
        <strain evidence="2">SQ219</strain>
    </source>
</reference>
<evidence type="ECO:0000313" key="3">
    <source>
        <dbReference type="Proteomes" id="UP001225933"/>
    </source>
</evidence>
<protein>
    <submittedName>
        <fullName evidence="2">Uncharacterized protein</fullName>
    </submittedName>
</protein>
<organism evidence="2 3">
    <name type="scientific">Chryseobacterium gambrini</name>
    <dbReference type="NCBI Taxonomy" id="373672"/>
    <lineage>
        <taxon>Bacteria</taxon>
        <taxon>Pseudomonadati</taxon>
        <taxon>Bacteroidota</taxon>
        <taxon>Flavobacteriia</taxon>
        <taxon>Flavobacteriales</taxon>
        <taxon>Weeksellaceae</taxon>
        <taxon>Chryseobacterium group</taxon>
        <taxon>Chryseobacterium</taxon>
    </lineage>
</organism>
<dbReference type="EMBL" id="JAUHGV010000154">
    <property type="protein sequence ID" value="MDN4015214.1"/>
    <property type="molecule type" value="Genomic_DNA"/>
</dbReference>
<dbReference type="RefSeq" id="WP_290343749.1">
    <property type="nucleotide sequence ID" value="NZ_JAUHGV010000154.1"/>
</dbReference>
<evidence type="ECO:0000313" key="2">
    <source>
        <dbReference type="EMBL" id="MDN4015214.1"/>
    </source>
</evidence>
<accession>A0AAJ1VPN6</accession>
<feature type="non-terminal residue" evidence="2">
    <location>
        <position position="92"/>
    </location>
</feature>
<gene>
    <name evidence="2" type="ORF">QX233_22460</name>
</gene>
<sequence>LGVADTKDDKSVTDFSSRGRKPSYDGETNYNRKKALKNLENYYESGGETAKAPLGLYHNGVGAPGNAIVSTMGPTDPLQGINPDDDPFYAAI</sequence>
<feature type="non-terminal residue" evidence="2">
    <location>
        <position position="1"/>
    </location>
</feature>
<dbReference type="Proteomes" id="UP001225933">
    <property type="component" value="Unassembled WGS sequence"/>
</dbReference>
<name>A0AAJ1VPN6_9FLAO</name>
<evidence type="ECO:0000256" key="1">
    <source>
        <dbReference type="SAM" id="MobiDB-lite"/>
    </source>
</evidence>